<dbReference type="Proteomes" id="UP000280395">
    <property type="component" value="Unassembled WGS sequence"/>
</dbReference>
<proteinExistence type="predicted"/>
<accession>A0A3M5U2H3</accession>
<organism evidence="1 2">
    <name type="scientific">Pseudomonas syringae pv. avii</name>
    <dbReference type="NCBI Taxonomy" id="663959"/>
    <lineage>
        <taxon>Bacteria</taxon>
        <taxon>Pseudomonadati</taxon>
        <taxon>Pseudomonadota</taxon>
        <taxon>Gammaproteobacteria</taxon>
        <taxon>Pseudomonadales</taxon>
        <taxon>Pseudomonadaceae</taxon>
        <taxon>Pseudomonas</taxon>
        <taxon>Pseudomonas syringae</taxon>
    </lineage>
</organism>
<dbReference type="EMBL" id="RBUA01001599">
    <property type="protein sequence ID" value="RMU39976.1"/>
    <property type="molecule type" value="Genomic_DNA"/>
</dbReference>
<reference evidence="1 2" key="1">
    <citation type="submission" date="2018-08" db="EMBL/GenBank/DDBJ databases">
        <title>Recombination of ecologically and evolutionarily significant loci maintains genetic cohesion in the Pseudomonas syringae species complex.</title>
        <authorList>
            <person name="Dillon M."/>
            <person name="Thakur S."/>
            <person name="Almeida R.N.D."/>
            <person name="Weir B.S."/>
            <person name="Guttman D.S."/>
        </authorList>
    </citation>
    <scope>NUCLEOTIDE SEQUENCE [LARGE SCALE GENOMIC DNA]</scope>
    <source>
        <strain evidence="1 2">ICMP 14479</strain>
    </source>
</reference>
<dbReference type="AlphaFoldDB" id="A0A3M5U2H3"/>
<sequence>MQVLRRGEATACSNVGYSKAVVFQTFGGSGEFEAQNLIMHAAATRLAKMRFQGRAGNTDISGDLIGLDTLAGVLADKQQGLHHVRVAQGLMQAGGLHVDGVRRHQHLGARAGFAMQHLMQQCRSGTAHGLRALDHRTERHPREGAGQRVVVDADQRHLLRHRNTRRQAGLQQLPSAGIGHRDDADRLGQAVQPGNLLLHRAVPQRRTGAQAAIHLYLQAIALHQAAKSFLTLLGPPIGLGFGQAETGKPRQPRLHQMLVGQLHQGMVIGGHIGNALGVLAHILIRPTHRHHRYPTPSQRLADQRVIEVSNDAVPLPTLDTAQAAEEVLFQEQVPGCAGAAQVIANAGDDAAVVDLAAVEQQGDAVNGR</sequence>
<evidence type="ECO:0000313" key="1">
    <source>
        <dbReference type="EMBL" id="RMU39976.1"/>
    </source>
</evidence>
<evidence type="ECO:0000313" key="2">
    <source>
        <dbReference type="Proteomes" id="UP000280395"/>
    </source>
</evidence>
<gene>
    <name evidence="1" type="ORF">ALP29_05281</name>
</gene>
<comment type="caution">
    <text evidence="1">The sequence shown here is derived from an EMBL/GenBank/DDBJ whole genome shotgun (WGS) entry which is preliminary data.</text>
</comment>
<protein>
    <submittedName>
        <fullName evidence="1">Uncharacterized protein</fullName>
    </submittedName>
</protein>
<name>A0A3M5U2H3_PSESX</name>